<feature type="transmembrane region" description="Helical" evidence="6">
    <location>
        <begin position="60"/>
        <end position="80"/>
    </location>
</feature>
<dbReference type="FunFam" id="3.20.20.70:FF:000132">
    <property type="entry name" value="FMN dependent dehydrogenase"/>
    <property type="match status" value="1"/>
</dbReference>
<dbReference type="Pfam" id="PF01070">
    <property type="entry name" value="FMN_dh"/>
    <property type="match status" value="1"/>
</dbReference>
<dbReference type="Proteomes" id="UP000664521">
    <property type="component" value="Unassembled WGS sequence"/>
</dbReference>
<dbReference type="InterPro" id="IPR013785">
    <property type="entry name" value="Aldolase_TIM"/>
</dbReference>
<dbReference type="InterPro" id="IPR037350">
    <property type="entry name" value="LMO_FMN"/>
</dbReference>
<name>A0A8H3EVT6_9LECA</name>
<feature type="transmembrane region" description="Helical" evidence="6">
    <location>
        <begin position="92"/>
        <end position="110"/>
    </location>
</feature>
<keyword evidence="6" id="KW-0472">Membrane</keyword>
<feature type="compositionally biased region" description="Polar residues" evidence="5">
    <location>
        <begin position="310"/>
        <end position="327"/>
    </location>
</feature>
<dbReference type="PROSITE" id="PS00557">
    <property type="entry name" value="FMN_HYDROXY_ACID_DH_1"/>
    <property type="match status" value="1"/>
</dbReference>
<reference evidence="8" key="1">
    <citation type="submission" date="2021-03" db="EMBL/GenBank/DDBJ databases">
        <authorList>
            <person name="Tagirdzhanova G."/>
        </authorList>
    </citation>
    <scope>NUCLEOTIDE SEQUENCE</scope>
</reference>
<feature type="domain" description="FMN hydroxy acid dehydrogenase" evidence="7">
    <location>
        <begin position="354"/>
        <end position="728"/>
    </location>
</feature>
<feature type="transmembrane region" description="Helical" evidence="6">
    <location>
        <begin position="142"/>
        <end position="161"/>
    </location>
</feature>
<dbReference type="InterPro" id="IPR000262">
    <property type="entry name" value="FMN-dep_DH"/>
</dbReference>
<dbReference type="PANTHER" id="PTHR10578:SF86">
    <property type="entry name" value="DEPENDENT DEHYDROGENASE, PUTATIVE (AFU_ORTHOLOGUE AFUA_6G02720)-RELATED"/>
    <property type="match status" value="1"/>
</dbReference>
<evidence type="ECO:0000259" key="7">
    <source>
        <dbReference type="PROSITE" id="PS51349"/>
    </source>
</evidence>
<keyword evidence="4" id="KW-0560">Oxidoreductase</keyword>
<comment type="caution">
    <text evidence="8">The sequence shown here is derived from an EMBL/GenBank/DDBJ whole genome shotgun (WGS) entry which is preliminary data.</text>
</comment>
<feature type="region of interest" description="Disordered" evidence="5">
    <location>
        <begin position="305"/>
        <end position="335"/>
    </location>
</feature>
<feature type="region of interest" description="Disordered" evidence="5">
    <location>
        <begin position="259"/>
        <end position="286"/>
    </location>
</feature>
<dbReference type="PROSITE" id="PS51349">
    <property type="entry name" value="FMN_HYDROXY_ACID_DH_2"/>
    <property type="match status" value="1"/>
</dbReference>
<dbReference type="Gene3D" id="3.20.20.70">
    <property type="entry name" value="Aldolase class I"/>
    <property type="match status" value="1"/>
</dbReference>
<dbReference type="PANTHER" id="PTHR10578">
    <property type="entry name" value="S -2-HYDROXY-ACID OXIDASE-RELATED"/>
    <property type="match status" value="1"/>
</dbReference>
<dbReference type="GO" id="GO:0010181">
    <property type="term" value="F:FMN binding"/>
    <property type="evidence" value="ECO:0007669"/>
    <property type="project" value="InterPro"/>
</dbReference>
<dbReference type="SUPFAM" id="SSF51395">
    <property type="entry name" value="FMN-linked oxidoreductases"/>
    <property type="match status" value="1"/>
</dbReference>
<comment type="cofactor">
    <cofactor evidence="1">
        <name>FMN</name>
        <dbReference type="ChEBI" id="CHEBI:58210"/>
    </cofactor>
</comment>
<dbReference type="OrthoDB" id="25826at2759"/>
<evidence type="ECO:0000313" key="8">
    <source>
        <dbReference type="EMBL" id="CAF9912344.1"/>
    </source>
</evidence>
<evidence type="ECO:0000256" key="2">
    <source>
        <dbReference type="ARBA" id="ARBA00022630"/>
    </source>
</evidence>
<keyword evidence="6" id="KW-0812">Transmembrane</keyword>
<dbReference type="InterPro" id="IPR008259">
    <property type="entry name" value="FMN_hydac_DH_AS"/>
</dbReference>
<feature type="compositionally biased region" description="Polar residues" evidence="5">
    <location>
        <begin position="259"/>
        <end position="273"/>
    </location>
</feature>
<evidence type="ECO:0000256" key="5">
    <source>
        <dbReference type="SAM" id="MobiDB-lite"/>
    </source>
</evidence>
<proteinExistence type="predicted"/>
<keyword evidence="9" id="KW-1185">Reference proteome</keyword>
<protein>
    <recommendedName>
        <fullName evidence="7">FMN hydroxy acid dehydrogenase domain-containing protein</fullName>
    </recommendedName>
</protein>
<organism evidence="8 9">
    <name type="scientific">Heterodermia speciosa</name>
    <dbReference type="NCBI Taxonomy" id="116794"/>
    <lineage>
        <taxon>Eukaryota</taxon>
        <taxon>Fungi</taxon>
        <taxon>Dikarya</taxon>
        <taxon>Ascomycota</taxon>
        <taxon>Pezizomycotina</taxon>
        <taxon>Lecanoromycetes</taxon>
        <taxon>OSLEUM clade</taxon>
        <taxon>Lecanoromycetidae</taxon>
        <taxon>Caliciales</taxon>
        <taxon>Physciaceae</taxon>
        <taxon>Heterodermia</taxon>
    </lineage>
</organism>
<evidence type="ECO:0000313" key="9">
    <source>
        <dbReference type="Proteomes" id="UP000664521"/>
    </source>
</evidence>
<dbReference type="InterPro" id="IPR037396">
    <property type="entry name" value="FMN_HAD"/>
</dbReference>
<keyword evidence="6" id="KW-1133">Transmembrane helix</keyword>
<dbReference type="AlphaFoldDB" id="A0A8H3EVT6"/>
<sequence length="736" mass="80516">MRAWIRRASYRWDDLAALIATILALAQYIAEYVAISSGLGQSIKDVQSGHDLVTLHKSNLSGIVLFLLSLWTSKGASIAFMTRFAQPGRHWYAIYASIAIVAVLGLGSVFTETIACGTNATYHYDTNGNQNKCPNPYLRWKIVTAFDIFTEAIILALPVDLIFSLQMPTSKKYWVTAAFFSRIPVSVFSGLHLYSVNRLLHSSDPGLAAGRPLIWREIELTYALAATTVMTLRPFTTEFNTGFGMGGETYRQHGTNTNGYIASSGSKDNTAASRSRGGDDIEMNFRHKHNSTGKSTVIRARELDGDLSDDGSTVGMTGRGQTTTTAGSGEHSIGQAIGPDQIMEIYEDGLLSNKRPTVTTDPNALEAQARKYLGARSFNYVNGGAGEKATVDANRLAFRQWKMIPRMLRPTTHRDLRVELFGQKLESPILFAPVGVQTIFHHDKEVGVAEMAREIGVPYILSTASSSSMEDVAKANGDGTRWYQLYWPQDDEITISLLNRAKNNGYKVLVVTLDTWALAWRPADLDNGYVPFASGIGDQTGFSDPVFRRKFKEMHNKEIEDDVFLASRAWEKTVFSGAAHAWDQIELLKKYWDGPIVLKGIQHVEDAKMAVEAGVQGIVVSNHGGRQLDGAVGSLEVLPEIVDAVGDKITVLFDSGIRTGVDVIKALCLGAKGVLIGRPFIYGLSIGGKTGARDVIRGILADLDQSMGLSGIRTIADCNRGMIRRVQYGGDIVSNH</sequence>
<evidence type="ECO:0000256" key="3">
    <source>
        <dbReference type="ARBA" id="ARBA00022643"/>
    </source>
</evidence>
<dbReference type="Pfam" id="PF20684">
    <property type="entry name" value="Fung_rhodopsin"/>
    <property type="match status" value="1"/>
</dbReference>
<dbReference type="InterPro" id="IPR049326">
    <property type="entry name" value="Rhodopsin_dom_fungi"/>
</dbReference>
<evidence type="ECO:0000256" key="1">
    <source>
        <dbReference type="ARBA" id="ARBA00001917"/>
    </source>
</evidence>
<evidence type="ECO:0000256" key="4">
    <source>
        <dbReference type="ARBA" id="ARBA00023002"/>
    </source>
</evidence>
<keyword evidence="2" id="KW-0285">Flavoprotein</keyword>
<dbReference type="GO" id="GO:0016491">
    <property type="term" value="F:oxidoreductase activity"/>
    <property type="evidence" value="ECO:0007669"/>
    <property type="project" value="UniProtKB-KW"/>
</dbReference>
<evidence type="ECO:0000256" key="6">
    <source>
        <dbReference type="SAM" id="Phobius"/>
    </source>
</evidence>
<feature type="compositionally biased region" description="Basic and acidic residues" evidence="5">
    <location>
        <begin position="276"/>
        <end position="285"/>
    </location>
</feature>
<accession>A0A8H3EVT6</accession>
<keyword evidence="3" id="KW-0288">FMN</keyword>
<dbReference type="CDD" id="cd03332">
    <property type="entry name" value="LMO_FMN"/>
    <property type="match status" value="1"/>
</dbReference>
<gene>
    <name evidence="8" type="ORF">HETSPECPRED_000913</name>
</gene>
<feature type="transmembrane region" description="Helical" evidence="6">
    <location>
        <begin position="173"/>
        <end position="194"/>
    </location>
</feature>
<dbReference type="EMBL" id="CAJPDS010000011">
    <property type="protein sequence ID" value="CAF9912344.1"/>
    <property type="molecule type" value="Genomic_DNA"/>
</dbReference>